<gene>
    <name evidence="1" type="ORF">GNZ21_07110</name>
</gene>
<keyword evidence="2" id="KW-1185">Reference proteome</keyword>
<dbReference type="InterPro" id="IPR029069">
    <property type="entry name" value="HotDog_dom_sf"/>
</dbReference>
<evidence type="ECO:0000313" key="2">
    <source>
        <dbReference type="Proteomes" id="UP000460157"/>
    </source>
</evidence>
<accession>A0A7K1UI34</accession>
<dbReference type="OrthoDB" id="9803287at2"/>
<evidence type="ECO:0000313" key="1">
    <source>
        <dbReference type="EMBL" id="MVT26127.1"/>
    </source>
</evidence>
<comment type="caution">
    <text evidence="1">The sequence shown here is derived from an EMBL/GenBank/DDBJ whole genome shotgun (WGS) entry which is preliminary data.</text>
</comment>
<organism evidence="1 2">
    <name type="scientific">Nesterenkonia alkaliphila</name>
    <dbReference type="NCBI Taxonomy" id="1463631"/>
    <lineage>
        <taxon>Bacteria</taxon>
        <taxon>Bacillati</taxon>
        <taxon>Actinomycetota</taxon>
        <taxon>Actinomycetes</taxon>
        <taxon>Micrococcales</taxon>
        <taxon>Micrococcaceae</taxon>
        <taxon>Nesterenkonia</taxon>
    </lineage>
</organism>
<dbReference type="Proteomes" id="UP000460157">
    <property type="component" value="Unassembled WGS sequence"/>
</dbReference>
<dbReference type="RefSeq" id="WP_157322790.1">
    <property type="nucleotide sequence ID" value="NZ_BMFX01000038.1"/>
</dbReference>
<reference evidence="1 2" key="1">
    <citation type="submission" date="2019-12" db="EMBL/GenBank/DDBJ databases">
        <title>Nesterenkonia muleiensis sp. nov., a novel actinobacterium isolated from sap of Populus euphratica.</title>
        <authorList>
            <person name="Wang R."/>
        </authorList>
    </citation>
    <scope>NUCLEOTIDE SEQUENCE [LARGE SCALE GENOMIC DNA]</scope>
    <source>
        <strain evidence="1 2">F10</strain>
    </source>
</reference>
<proteinExistence type="predicted"/>
<dbReference type="AlphaFoldDB" id="A0A7K1UI34"/>
<dbReference type="SUPFAM" id="SSF54637">
    <property type="entry name" value="Thioesterase/thiol ester dehydrase-isomerase"/>
    <property type="match status" value="1"/>
</dbReference>
<dbReference type="EMBL" id="WRPM01000050">
    <property type="protein sequence ID" value="MVT26127.1"/>
    <property type="molecule type" value="Genomic_DNA"/>
</dbReference>
<name>A0A7K1UI34_9MICC</name>
<protein>
    <recommendedName>
        <fullName evidence="3">Thioesterase</fullName>
    </recommendedName>
</protein>
<evidence type="ECO:0008006" key="3">
    <source>
        <dbReference type="Google" id="ProtNLM"/>
    </source>
</evidence>
<dbReference type="Pfam" id="PF13279">
    <property type="entry name" value="4HBT_2"/>
    <property type="match status" value="1"/>
</dbReference>
<sequence length="178" mass="20162">MSETTQIKRARRQRPTLPTLAELDELGAVVTMPAPPEWEDLNGHVNVTHHYGFHFKILHKSFQNLGIDGDYINQHQLSTFTVEQHLSFNSEVLIGQEVSGHFRLLDRNSKLLHGICFMANRETGQIASVIEFIEAHVDLKTRRTAGWHPDLAEIVDGVLTKHRQLSWEAPLSGSMGLH</sequence>
<dbReference type="Gene3D" id="3.10.129.10">
    <property type="entry name" value="Hotdog Thioesterase"/>
    <property type="match status" value="1"/>
</dbReference>